<accession>H6NLD7</accession>
<dbReference type="AlphaFoldDB" id="H6NLD7"/>
<organism evidence="1 2">
    <name type="scientific">Paenibacillus mucilaginosus 3016</name>
    <dbReference type="NCBI Taxonomy" id="1116391"/>
    <lineage>
        <taxon>Bacteria</taxon>
        <taxon>Bacillati</taxon>
        <taxon>Bacillota</taxon>
        <taxon>Bacilli</taxon>
        <taxon>Bacillales</taxon>
        <taxon>Paenibacillaceae</taxon>
        <taxon>Paenibacillus</taxon>
    </lineage>
</organism>
<gene>
    <name evidence="1" type="ORF">PM3016_3486</name>
</gene>
<proteinExistence type="predicted"/>
<name>H6NLD7_9BACL</name>
<dbReference type="EMBL" id="CP003235">
    <property type="protein sequence ID" value="AFC30319.1"/>
    <property type="molecule type" value="Genomic_DNA"/>
</dbReference>
<dbReference type="HOGENOM" id="CLU_2207418_0_0_9"/>
<sequence>MNIRMPGCGGRWGQEVLSFIYYQKCKEDDILIAEAAEGGGVKNKRLSAGEKRFEGMIVNQAYALRASGSFTVCPFGFSLARRNIQTPLSSTAPAAACSQVKDSPSSR</sequence>
<dbReference type="STRING" id="1116391.PM3016_3486"/>
<dbReference type="KEGG" id="pmq:PM3016_3486"/>
<dbReference type="Proteomes" id="UP000007523">
    <property type="component" value="Chromosome"/>
</dbReference>
<keyword evidence="2" id="KW-1185">Reference proteome</keyword>
<evidence type="ECO:0000313" key="1">
    <source>
        <dbReference type="EMBL" id="AFC30319.1"/>
    </source>
</evidence>
<evidence type="ECO:0000313" key="2">
    <source>
        <dbReference type="Proteomes" id="UP000007523"/>
    </source>
</evidence>
<protein>
    <submittedName>
        <fullName evidence="1">Uncharacterized protein</fullName>
    </submittedName>
</protein>
<reference evidence="1 2" key="1">
    <citation type="journal article" date="2012" name="J. Bacteriol.">
        <title>Complete Genome Sequence of Paenibacillus mucilaginosus 3016, a Bacterium Functional as Microbial Fertilizer.</title>
        <authorList>
            <person name="Ma M."/>
            <person name="Wang Z."/>
            <person name="Li L."/>
            <person name="Jiang X."/>
            <person name="Guan D."/>
            <person name="Cao F."/>
            <person name="Chen H."/>
            <person name="Wang X."/>
            <person name="Shen D."/>
            <person name="Du B."/>
            <person name="Li J."/>
        </authorList>
    </citation>
    <scope>NUCLEOTIDE SEQUENCE [LARGE SCALE GENOMIC DNA]</scope>
    <source>
        <strain evidence="1 2">3016</strain>
    </source>
</reference>